<evidence type="ECO:0000313" key="2">
    <source>
        <dbReference type="EMBL" id="OOV81813.1"/>
    </source>
</evidence>
<reference evidence="2 3" key="1">
    <citation type="submission" date="2017-02" db="EMBL/GenBank/DDBJ databases">
        <title>Acinetobacter sp. ANC 4945, whole genome shotgun sequencing project.</title>
        <authorList>
            <person name="Radolfova-Krizova L."/>
            <person name="Al Atrouni A."/>
            <person name="Nemec A."/>
        </authorList>
    </citation>
    <scope>NUCLEOTIDE SEQUENCE [LARGE SCALE GENOMIC DNA]</scope>
    <source>
        <strain evidence="2 3">ANC 4945</strain>
    </source>
</reference>
<evidence type="ECO:0000313" key="3">
    <source>
        <dbReference type="Proteomes" id="UP000191160"/>
    </source>
</evidence>
<keyword evidence="1" id="KW-1133">Transmembrane helix</keyword>
<dbReference type="EMBL" id="MVKX01000006">
    <property type="protein sequence ID" value="OOV81813.1"/>
    <property type="molecule type" value="Genomic_DNA"/>
</dbReference>
<evidence type="ECO:0008006" key="4">
    <source>
        <dbReference type="Google" id="ProtNLM"/>
    </source>
</evidence>
<sequence length="183" mass="21021">MSFLAQFLRLKMNDNNTFYDNLRSFNMNNSPNINSGWNRDGRFNRMSFIGWNVFYGLILSILMLLIVSMMPNTLNALIAHAENPMTQVIGFILNVFMLIPLMIFSVRRLHDFNLSGWFALLELIPLLNIVMCIALMLIPGSANANQYGEPRASKTWEVVLAFLFIGLFLLILVNVLFTARFLF</sequence>
<keyword evidence="3" id="KW-1185">Reference proteome</keyword>
<dbReference type="GO" id="GO:0005886">
    <property type="term" value="C:plasma membrane"/>
    <property type="evidence" value="ECO:0007669"/>
    <property type="project" value="TreeGrafter"/>
</dbReference>
<accession>A0A1T1GW62</accession>
<keyword evidence="1" id="KW-0472">Membrane</keyword>
<feature type="transmembrane region" description="Helical" evidence="1">
    <location>
        <begin position="158"/>
        <end position="177"/>
    </location>
</feature>
<feature type="transmembrane region" description="Helical" evidence="1">
    <location>
        <begin position="88"/>
        <end position="106"/>
    </location>
</feature>
<gene>
    <name evidence="2" type="ORF">B1202_10210</name>
</gene>
<proteinExistence type="predicted"/>
<dbReference type="Pfam" id="PF05656">
    <property type="entry name" value="DUF805"/>
    <property type="match status" value="1"/>
</dbReference>
<evidence type="ECO:0000256" key="1">
    <source>
        <dbReference type="SAM" id="Phobius"/>
    </source>
</evidence>
<dbReference type="AlphaFoldDB" id="A0A1T1GW62"/>
<dbReference type="PANTHER" id="PTHR34980">
    <property type="entry name" value="INNER MEMBRANE PROTEIN-RELATED-RELATED"/>
    <property type="match status" value="1"/>
</dbReference>
<organism evidence="2 3">
    <name type="scientific">Acinetobacter amyesii</name>
    <dbReference type="NCBI Taxonomy" id="2942470"/>
    <lineage>
        <taxon>Bacteria</taxon>
        <taxon>Pseudomonadati</taxon>
        <taxon>Pseudomonadota</taxon>
        <taxon>Gammaproteobacteria</taxon>
        <taxon>Moraxellales</taxon>
        <taxon>Moraxellaceae</taxon>
        <taxon>Acinetobacter</taxon>
    </lineage>
</organism>
<name>A0A1T1GW62_9GAMM</name>
<comment type="caution">
    <text evidence="2">The sequence shown here is derived from an EMBL/GenBank/DDBJ whole genome shotgun (WGS) entry which is preliminary data.</text>
</comment>
<dbReference type="Proteomes" id="UP000191160">
    <property type="component" value="Unassembled WGS sequence"/>
</dbReference>
<dbReference type="InterPro" id="IPR008523">
    <property type="entry name" value="DUF805"/>
</dbReference>
<keyword evidence="1" id="KW-0812">Transmembrane</keyword>
<feature type="transmembrane region" description="Helical" evidence="1">
    <location>
        <begin position="118"/>
        <end position="138"/>
    </location>
</feature>
<feature type="transmembrane region" description="Helical" evidence="1">
    <location>
        <begin position="48"/>
        <end position="68"/>
    </location>
</feature>
<protein>
    <recommendedName>
        <fullName evidence="4">DUF805 domain-containing protein</fullName>
    </recommendedName>
</protein>